<evidence type="ECO:0000313" key="3">
    <source>
        <dbReference type="EnsemblPlants" id="KQJ88254"/>
    </source>
</evidence>
<dbReference type="EnsemblPlants" id="PNT63487">
    <property type="protein sequence ID" value="PNT63487"/>
    <property type="gene ID" value="BRADI_4g16615v3"/>
</dbReference>
<dbReference type="AlphaFoldDB" id="A0A0Q3EKW9"/>
<keyword evidence="4" id="KW-1185">Reference proteome</keyword>
<protein>
    <submittedName>
        <fullName evidence="2 3">Uncharacterized protein</fullName>
    </submittedName>
</protein>
<evidence type="ECO:0000256" key="1">
    <source>
        <dbReference type="SAM" id="MobiDB-lite"/>
    </source>
</evidence>
<dbReference type="Gramene" id="KQJ88254">
    <property type="protein sequence ID" value="KQJ88254"/>
    <property type="gene ID" value="BRADI_4g16615v3"/>
</dbReference>
<dbReference type="InParanoid" id="A0A0Q3EKW9"/>
<dbReference type="Proteomes" id="UP000008810">
    <property type="component" value="Chromosome 4"/>
</dbReference>
<reference evidence="3" key="3">
    <citation type="submission" date="2018-08" db="UniProtKB">
        <authorList>
            <consortium name="EnsemblPlants"/>
        </authorList>
    </citation>
    <scope>IDENTIFICATION</scope>
    <source>
        <strain evidence="3">cv. Bd21</strain>
    </source>
</reference>
<feature type="region of interest" description="Disordered" evidence="1">
    <location>
        <begin position="60"/>
        <end position="83"/>
    </location>
</feature>
<accession>A0A0Q3EKW9</accession>
<dbReference type="EMBL" id="CM000883">
    <property type="protein sequence ID" value="PNT63487.1"/>
    <property type="molecule type" value="Genomic_DNA"/>
</dbReference>
<gene>
    <name evidence="2" type="ORF">BRADI_4g16615v3</name>
</gene>
<organism evidence="2">
    <name type="scientific">Brachypodium distachyon</name>
    <name type="common">Purple false brome</name>
    <name type="synonym">Trachynia distachya</name>
    <dbReference type="NCBI Taxonomy" id="15368"/>
    <lineage>
        <taxon>Eukaryota</taxon>
        <taxon>Viridiplantae</taxon>
        <taxon>Streptophyta</taxon>
        <taxon>Embryophyta</taxon>
        <taxon>Tracheophyta</taxon>
        <taxon>Spermatophyta</taxon>
        <taxon>Magnoliopsida</taxon>
        <taxon>Liliopsida</taxon>
        <taxon>Poales</taxon>
        <taxon>Poaceae</taxon>
        <taxon>BOP clade</taxon>
        <taxon>Pooideae</taxon>
        <taxon>Stipodae</taxon>
        <taxon>Brachypodieae</taxon>
        <taxon>Brachypodium</taxon>
    </lineage>
</organism>
<sequence length="123" mass="13764">MGARRNELRHRVRPGVRWRGGAGRHGGHWRLSIHLRRRRLLIRGRRDAEWEVAEATWEGTEVDNGTEGRRRPPSSPATWLGFPCRTETPSWDALRQKRAWGGSEGDGAPSSPAVGVAAAVIEQ</sequence>
<dbReference type="EnsemblPlants" id="KQJ88254">
    <property type="protein sequence ID" value="KQJ88254"/>
    <property type="gene ID" value="BRADI_4g16615v3"/>
</dbReference>
<evidence type="ECO:0000313" key="4">
    <source>
        <dbReference type="Proteomes" id="UP000008810"/>
    </source>
</evidence>
<reference evidence="2" key="2">
    <citation type="submission" date="2017-06" db="EMBL/GenBank/DDBJ databases">
        <title>WGS assembly of Brachypodium distachyon.</title>
        <authorList>
            <consortium name="The International Brachypodium Initiative"/>
            <person name="Lucas S."/>
            <person name="Harmon-Smith M."/>
            <person name="Lail K."/>
            <person name="Tice H."/>
            <person name="Grimwood J."/>
            <person name="Bruce D."/>
            <person name="Barry K."/>
            <person name="Shu S."/>
            <person name="Lindquist E."/>
            <person name="Wang M."/>
            <person name="Pitluck S."/>
            <person name="Vogel J.P."/>
            <person name="Garvin D.F."/>
            <person name="Mockler T.C."/>
            <person name="Schmutz J."/>
            <person name="Rokhsar D."/>
            <person name="Bevan M.W."/>
        </authorList>
    </citation>
    <scope>NUCLEOTIDE SEQUENCE</scope>
    <source>
        <strain evidence="2">Bd21</strain>
    </source>
</reference>
<dbReference type="EMBL" id="CM000883">
    <property type="protein sequence ID" value="KQJ88254.1"/>
    <property type="molecule type" value="Genomic_DNA"/>
</dbReference>
<evidence type="ECO:0000313" key="2">
    <source>
        <dbReference type="EMBL" id="KQJ88254.1"/>
    </source>
</evidence>
<name>A0A0Q3EKW9_BRADI</name>
<dbReference type="Gramene" id="PNT63487">
    <property type="protein sequence ID" value="PNT63487"/>
    <property type="gene ID" value="BRADI_4g16615v3"/>
</dbReference>
<proteinExistence type="predicted"/>
<reference evidence="2 3" key="1">
    <citation type="journal article" date="2010" name="Nature">
        <title>Genome sequencing and analysis of the model grass Brachypodium distachyon.</title>
        <authorList>
            <consortium name="International Brachypodium Initiative"/>
        </authorList>
    </citation>
    <scope>NUCLEOTIDE SEQUENCE [LARGE SCALE GENOMIC DNA]</scope>
    <source>
        <strain evidence="2 3">Bd21</strain>
    </source>
</reference>